<protein>
    <submittedName>
        <fullName evidence="3">Uncharacterized protein (TIGR02301 family)</fullName>
    </submittedName>
</protein>
<dbReference type="Pfam" id="PF09539">
    <property type="entry name" value="DUF2385"/>
    <property type="match status" value="1"/>
</dbReference>
<keyword evidence="2" id="KW-0732">Signal</keyword>
<dbReference type="NCBIfam" id="TIGR02301">
    <property type="entry name" value="TIGR02301 family protein"/>
    <property type="match status" value="1"/>
</dbReference>
<proteinExistence type="predicted"/>
<organism evidence="3 4">
    <name type="scientific">Rhizobium rhizoryzae</name>
    <dbReference type="NCBI Taxonomy" id="451876"/>
    <lineage>
        <taxon>Bacteria</taxon>
        <taxon>Pseudomonadati</taxon>
        <taxon>Pseudomonadota</taxon>
        <taxon>Alphaproteobacteria</taxon>
        <taxon>Hyphomicrobiales</taxon>
        <taxon>Rhizobiaceae</taxon>
        <taxon>Rhizobium/Agrobacterium group</taxon>
        <taxon>Rhizobium</taxon>
    </lineage>
</organism>
<feature type="region of interest" description="Disordered" evidence="1">
    <location>
        <begin position="24"/>
        <end position="48"/>
    </location>
</feature>
<feature type="compositionally biased region" description="Low complexity" evidence="1">
    <location>
        <begin position="24"/>
        <end position="41"/>
    </location>
</feature>
<evidence type="ECO:0000256" key="1">
    <source>
        <dbReference type="SAM" id="MobiDB-lite"/>
    </source>
</evidence>
<dbReference type="EMBL" id="JACIEC010000001">
    <property type="protein sequence ID" value="MBB4142633.1"/>
    <property type="molecule type" value="Genomic_DNA"/>
</dbReference>
<reference evidence="3 4" key="1">
    <citation type="submission" date="2020-08" db="EMBL/GenBank/DDBJ databases">
        <title>Genomic Encyclopedia of Type Strains, Phase IV (KMG-IV): sequencing the most valuable type-strain genomes for metagenomic binning, comparative biology and taxonomic classification.</title>
        <authorList>
            <person name="Goeker M."/>
        </authorList>
    </citation>
    <scope>NUCLEOTIDE SEQUENCE [LARGE SCALE GENOMIC DNA]</scope>
    <source>
        <strain evidence="3 4">DSM 29514</strain>
    </source>
</reference>
<dbReference type="AlphaFoldDB" id="A0A7W6PPM1"/>
<evidence type="ECO:0000313" key="3">
    <source>
        <dbReference type="EMBL" id="MBB4142633.1"/>
    </source>
</evidence>
<evidence type="ECO:0000313" key="4">
    <source>
        <dbReference type="Proteomes" id="UP000519897"/>
    </source>
</evidence>
<evidence type="ECO:0000256" key="2">
    <source>
        <dbReference type="SAM" id="SignalP"/>
    </source>
</evidence>
<dbReference type="Proteomes" id="UP000519897">
    <property type="component" value="Unassembled WGS sequence"/>
</dbReference>
<dbReference type="RefSeq" id="WP_244484625.1">
    <property type="nucleotide sequence ID" value="NZ_DAMANL010000010.1"/>
</dbReference>
<sequence>MTGLTRTPWLVLCIVLTGLSGQPALAQKKPAPQPTVTTPPQTEEKPTPYDGQLARLAEVLGSIHYLRSLCGAASGDWRSAMQTLLDTETINEPHRREKLTAAFNRGYRAFAAVHTSCTPAARTAEERYRNEGATLSGEIATRYGN</sequence>
<accession>A0A7W6PPM1</accession>
<dbReference type="InterPro" id="IPR012645">
    <property type="entry name" value="CHP02301"/>
</dbReference>
<feature type="chain" id="PRO_5031273709" evidence="2">
    <location>
        <begin position="27"/>
        <end position="145"/>
    </location>
</feature>
<comment type="caution">
    <text evidence="3">The sequence shown here is derived from an EMBL/GenBank/DDBJ whole genome shotgun (WGS) entry which is preliminary data.</text>
</comment>
<feature type="signal peptide" evidence="2">
    <location>
        <begin position="1"/>
        <end position="26"/>
    </location>
</feature>
<keyword evidence="4" id="KW-1185">Reference proteome</keyword>
<gene>
    <name evidence="3" type="ORF">GGQ72_001132</name>
</gene>
<name>A0A7W6PPM1_9HYPH</name>